<dbReference type="PROSITE" id="PS51184">
    <property type="entry name" value="JMJC"/>
    <property type="match status" value="1"/>
</dbReference>
<feature type="domain" description="JmjC" evidence="1">
    <location>
        <begin position="194"/>
        <end position="353"/>
    </location>
</feature>
<proteinExistence type="predicted"/>
<dbReference type="Pfam" id="PF13621">
    <property type="entry name" value="Cupin_8"/>
    <property type="match status" value="1"/>
</dbReference>
<reference evidence="2 3" key="1">
    <citation type="submission" date="2020-04" db="EMBL/GenBank/DDBJ databases">
        <authorList>
            <person name="Basu S."/>
            <person name="Maruthanayagam V."/>
            <person name="Chakraborty S."/>
            <person name="Pramanik A."/>
            <person name="Mukherjee J."/>
            <person name="Brink B."/>
        </authorList>
    </citation>
    <scope>NUCLEOTIDE SEQUENCE [LARGE SCALE GENOMIC DNA]</scope>
    <source>
        <strain evidence="2 3">AP17</strain>
    </source>
</reference>
<evidence type="ECO:0000313" key="2">
    <source>
        <dbReference type="EMBL" id="QIZ70582.1"/>
    </source>
</evidence>
<evidence type="ECO:0000313" key="3">
    <source>
        <dbReference type="Proteomes" id="UP000500857"/>
    </source>
</evidence>
<dbReference type="PANTHER" id="PTHR12461">
    <property type="entry name" value="HYPOXIA-INDUCIBLE FACTOR 1 ALPHA INHIBITOR-RELATED"/>
    <property type="match status" value="1"/>
</dbReference>
<name>A0A6H1TVG5_9CYAN</name>
<dbReference type="SUPFAM" id="SSF51197">
    <property type="entry name" value="Clavaminate synthase-like"/>
    <property type="match status" value="1"/>
</dbReference>
<dbReference type="InterPro" id="IPR041667">
    <property type="entry name" value="Cupin_8"/>
</dbReference>
<dbReference type="PANTHER" id="PTHR12461:SF105">
    <property type="entry name" value="HYPOXIA-INDUCIBLE FACTOR 1-ALPHA INHIBITOR"/>
    <property type="match status" value="1"/>
</dbReference>
<evidence type="ECO:0000259" key="1">
    <source>
        <dbReference type="PROSITE" id="PS51184"/>
    </source>
</evidence>
<protein>
    <submittedName>
        <fullName evidence="2">Cupin-like domain-containing protein</fullName>
    </submittedName>
</protein>
<dbReference type="KEGG" id="oxy:HCG48_08320"/>
<dbReference type="RefSeq" id="WP_168568737.1">
    <property type="nucleotide sequence ID" value="NZ_CP051167.1"/>
</dbReference>
<gene>
    <name evidence="2" type="ORF">HCG48_08320</name>
</gene>
<dbReference type="Gene3D" id="2.60.120.650">
    <property type="entry name" value="Cupin"/>
    <property type="match status" value="1"/>
</dbReference>
<organism evidence="2 3">
    <name type="scientific">Oxynema aestuarii AP17</name>
    <dbReference type="NCBI Taxonomy" id="2064643"/>
    <lineage>
        <taxon>Bacteria</taxon>
        <taxon>Bacillati</taxon>
        <taxon>Cyanobacteriota</taxon>
        <taxon>Cyanophyceae</taxon>
        <taxon>Oscillatoriophycideae</taxon>
        <taxon>Oscillatoriales</taxon>
        <taxon>Oscillatoriaceae</taxon>
        <taxon>Oxynema</taxon>
        <taxon>Oxynema aestuarii</taxon>
    </lineage>
</organism>
<sequence length="353" mass="41210">MRDLAPLLPSNWQEWIANHKSRKIADGEIVNAMIEQGIDIRIATAAVKEIIPTEKNNGDRATDGKIAQLEAKIAQQAEQLKSLKLQLDIYYDLEQLEPNFGKVERRSGLSRQEFLENYYAKNRPVILTDIVPQWKAHSRWTPDYLKKKYGHLDVSVQYDRHSNPLYEIEKEKHQKTMKLGEYADLVVNGGKTNQYYMVPFNANILKDEFQGLFEDVQLSDNYFDRSLGRERFSFWFGPEGTITPLHFDLMNSFLCQVYGRKRMRLISPNQKHLMYNYMSFHTPIDLDRPDFTKYPLFKNVNVIDVVIHPGEAMFVPAGWWHHVTALDITISLSVMNFVFPNGYDHLLSKNYEI</sequence>
<keyword evidence="3" id="KW-1185">Reference proteome</keyword>
<dbReference type="InterPro" id="IPR003347">
    <property type="entry name" value="JmjC_dom"/>
</dbReference>
<dbReference type="SMART" id="SM00558">
    <property type="entry name" value="JmjC"/>
    <property type="match status" value="1"/>
</dbReference>
<dbReference type="AlphaFoldDB" id="A0A6H1TVG5"/>
<accession>A0A6H1TVG5</accession>
<dbReference type="EMBL" id="CP051167">
    <property type="protein sequence ID" value="QIZ70582.1"/>
    <property type="molecule type" value="Genomic_DNA"/>
</dbReference>
<dbReference type="Proteomes" id="UP000500857">
    <property type="component" value="Chromosome"/>
</dbReference>